<comment type="subunit">
    <text evidence="6">Homodimer.</text>
</comment>
<dbReference type="InterPro" id="IPR002744">
    <property type="entry name" value="MIP18-like"/>
</dbReference>
<evidence type="ECO:0000256" key="4">
    <source>
        <dbReference type="ARBA" id="ARBA00023004"/>
    </source>
</evidence>
<dbReference type="RefSeq" id="WP_218446472.1">
    <property type="nucleotide sequence ID" value="NZ_JAGSPA010000004.1"/>
</dbReference>
<evidence type="ECO:0000256" key="1">
    <source>
        <dbReference type="ARBA" id="ARBA00022723"/>
    </source>
</evidence>
<evidence type="ECO:0000313" key="9">
    <source>
        <dbReference type="Proteomes" id="UP000722336"/>
    </source>
</evidence>
<accession>A0ABS6SGU1</accession>
<evidence type="ECO:0000256" key="3">
    <source>
        <dbReference type="ARBA" id="ARBA00022840"/>
    </source>
</evidence>
<keyword evidence="9" id="KW-1185">Reference proteome</keyword>
<evidence type="ECO:0000313" key="8">
    <source>
        <dbReference type="EMBL" id="MBV7257632.1"/>
    </source>
</evidence>
<comment type="function">
    <text evidence="6">Binds and transfers iron-sulfur (Fe-S) clusters to target apoproteins. Can hydrolyze ATP.</text>
</comment>
<gene>
    <name evidence="8" type="ORF">KCG44_12640</name>
</gene>
<proteinExistence type="inferred from homology"/>
<dbReference type="InterPro" id="IPR044304">
    <property type="entry name" value="NUBPL-like"/>
</dbReference>
<comment type="caution">
    <text evidence="8">The sequence shown here is derived from an EMBL/GenBank/DDBJ whole genome shotgun (WGS) entry which is preliminary data.</text>
</comment>
<organism evidence="8 9">
    <name type="scientific">Pacificimonas pallii</name>
    <dbReference type="NCBI Taxonomy" id="2827236"/>
    <lineage>
        <taxon>Bacteria</taxon>
        <taxon>Pseudomonadati</taxon>
        <taxon>Pseudomonadota</taxon>
        <taxon>Alphaproteobacteria</taxon>
        <taxon>Sphingomonadales</taxon>
        <taxon>Sphingosinicellaceae</taxon>
        <taxon>Pacificimonas</taxon>
    </lineage>
</organism>
<dbReference type="PANTHER" id="PTHR42961">
    <property type="entry name" value="IRON-SULFUR PROTEIN NUBPL"/>
    <property type="match status" value="1"/>
</dbReference>
<name>A0ABS6SGU1_9SPHN</name>
<dbReference type="GO" id="GO:0005524">
    <property type="term" value="F:ATP binding"/>
    <property type="evidence" value="ECO:0007669"/>
    <property type="project" value="UniProtKB-KW"/>
</dbReference>
<reference evidence="8 9" key="1">
    <citation type="submission" date="2021-04" db="EMBL/GenBank/DDBJ databases">
        <authorList>
            <person name="Pira H."/>
            <person name="Risdian C."/>
            <person name="Wink J."/>
        </authorList>
    </citation>
    <scope>NUCLEOTIDE SEQUENCE [LARGE SCALE GENOMIC DNA]</scope>
    <source>
        <strain evidence="8 9">WHA3</strain>
    </source>
</reference>
<keyword evidence="1 6" id="KW-0479">Metal-binding</keyword>
<dbReference type="Pfam" id="PF10609">
    <property type="entry name" value="ParA"/>
    <property type="match status" value="1"/>
</dbReference>
<evidence type="ECO:0000256" key="2">
    <source>
        <dbReference type="ARBA" id="ARBA00022741"/>
    </source>
</evidence>
<keyword evidence="4 6" id="KW-0408">Iron</keyword>
<protein>
    <recommendedName>
        <fullName evidence="6">Iron-sulfur cluster carrier protein</fullName>
    </recommendedName>
</protein>
<dbReference type="CDD" id="cd02037">
    <property type="entry name" value="Mrp_NBP35"/>
    <property type="match status" value="1"/>
</dbReference>
<comment type="similarity">
    <text evidence="6">Belongs to the Mrp/NBP35 ATP-binding proteins family.</text>
</comment>
<dbReference type="Pfam" id="PF01883">
    <property type="entry name" value="FeS_assembly_P"/>
    <property type="match status" value="1"/>
</dbReference>
<dbReference type="InterPro" id="IPR033756">
    <property type="entry name" value="YlxH/NBP35"/>
</dbReference>
<dbReference type="HAMAP" id="MF_02040">
    <property type="entry name" value="Mrp_NBP35"/>
    <property type="match status" value="1"/>
</dbReference>
<evidence type="ECO:0000256" key="5">
    <source>
        <dbReference type="ARBA" id="ARBA00023014"/>
    </source>
</evidence>
<dbReference type="PANTHER" id="PTHR42961:SF2">
    <property type="entry name" value="IRON-SULFUR PROTEIN NUBPL"/>
    <property type="match status" value="1"/>
</dbReference>
<dbReference type="InterPro" id="IPR019591">
    <property type="entry name" value="Mrp/NBP35_ATP-bd"/>
</dbReference>
<keyword evidence="5 6" id="KW-0411">Iron-sulfur</keyword>
<keyword evidence="2 6" id="KW-0547">Nucleotide-binding</keyword>
<keyword evidence="6" id="KW-0378">Hydrolase</keyword>
<evidence type="ECO:0000259" key="7">
    <source>
        <dbReference type="Pfam" id="PF01883"/>
    </source>
</evidence>
<sequence>MTETELRAALSKVRDPAAGADVIASGRVSGVMIRGGQAGYVLDTGGLSQGDVAALKSALDQAAPGARVITTSEMKAAPKKAAAPHDVPAAKLENVGRIIAVASGKGGVGKSTISANLAVALAQAGERVGLLDADIYGPSVPMLLGLEGRAEGVQGRIQPMHAHGIKALSIAALTKPGQAVIWRGPMAAAAMIQMLTDADWGELDTLIIDMPPGTGDIQLSLAQKIAGAEAVIVSTPQDLALIDAEKAIAMFGKVGIPVLGIVENMSTFVCPACGAATDIFGHGGAEETSKARGVPFLGAVPLTMALRKSADAGLPAVLGDGEAADALRQVAGRLLMKQETR</sequence>
<feature type="domain" description="MIP18 family-like" evidence="7">
    <location>
        <begin position="4"/>
        <end position="45"/>
    </location>
</feature>
<keyword evidence="3 6" id="KW-0067">ATP-binding</keyword>
<feature type="binding site" evidence="6">
    <location>
        <begin position="104"/>
        <end position="111"/>
    </location>
    <ligand>
        <name>ATP</name>
        <dbReference type="ChEBI" id="CHEBI:30616"/>
    </ligand>
</feature>
<dbReference type="EMBL" id="JAGSPA010000004">
    <property type="protein sequence ID" value="MBV7257632.1"/>
    <property type="molecule type" value="Genomic_DNA"/>
</dbReference>
<dbReference type="Proteomes" id="UP000722336">
    <property type="component" value="Unassembled WGS sequence"/>
</dbReference>
<evidence type="ECO:0000256" key="6">
    <source>
        <dbReference type="HAMAP-Rule" id="MF_02040"/>
    </source>
</evidence>